<organism evidence="1 2">
    <name type="scientific">Candidatus Schekmanbacteria bacterium GWA2_38_11</name>
    <dbReference type="NCBI Taxonomy" id="1817876"/>
    <lineage>
        <taxon>Bacteria</taxon>
        <taxon>Candidatus Schekmaniibacteriota</taxon>
    </lineage>
</organism>
<accession>A0A1F7RBM3</accession>
<gene>
    <name evidence="1" type="ORF">A2042_10115</name>
</gene>
<evidence type="ECO:0000313" key="2">
    <source>
        <dbReference type="Proteomes" id="UP000178526"/>
    </source>
</evidence>
<evidence type="ECO:0000313" key="1">
    <source>
        <dbReference type="EMBL" id="OGL38364.1"/>
    </source>
</evidence>
<comment type="caution">
    <text evidence="1">The sequence shown here is derived from an EMBL/GenBank/DDBJ whole genome shotgun (WGS) entry which is preliminary data.</text>
</comment>
<dbReference type="EMBL" id="MGDB01000149">
    <property type="protein sequence ID" value="OGL38364.1"/>
    <property type="molecule type" value="Genomic_DNA"/>
</dbReference>
<proteinExistence type="predicted"/>
<dbReference type="AlphaFoldDB" id="A0A1F7RBM3"/>
<sequence>MKMGAGMTAINIILHPDAKHRGILLINYFIRFARGTNPTKGNLSSPCFHTGNLGYILVKIMETKASPTLRQ</sequence>
<reference evidence="1 2" key="1">
    <citation type="journal article" date="2016" name="Nat. Commun.">
        <title>Thousands of microbial genomes shed light on interconnected biogeochemical processes in an aquifer system.</title>
        <authorList>
            <person name="Anantharaman K."/>
            <person name="Brown C.T."/>
            <person name="Hug L.A."/>
            <person name="Sharon I."/>
            <person name="Castelle C.J."/>
            <person name="Probst A.J."/>
            <person name="Thomas B.C."/>
            <person name="Singh A."/>
            <person name="Wilkins M.J."/>
            <person name="Karaoz U."/>
            <person name="Brodie E.L."/>
            <person name="Williams K.H."/>
            <person name="Hubbard S.S."/>
            <person name="Banfield J.F."/>
        </authorList>
    </citation>
    <scope>NUCLEOTIDE SEQUENCE [LARGE SCALE GENOMIC DNA]</scope>
</reference>
<name>A0A1F7RBM3_9BACT</name>
<protein>
    <submittedName>
        <fullName evidence="1">Uncharacterized protein</fullName>
    </submittedName>
</protein>
<dbReference type="Proteomes" id="UP000178526">
    <property type="component" value="Unassembled WGS sequence"/>
</dbReference>